<gene>
    <name evidence="2" type="ORF">HYC85_016755</name>
</gene>
<sequence length="224" mass="25176">MKSMYLVDLKLQYDFCEFEEIDWLIDSLSRYFLALQAVLFDVRKSKTKSMYLVTLFTRGKAPITQQLPGESEKDYVDFSSKKWVEIIGQARHSVDFLKDEDVIRTVLNILQELIDVEGDGMADMLYQHVVLSGWSIMYPGLPSRTIEHLLLCRSAAQITSKPHDLATSPPSFPIRRKSPQPLPLTGITSTKGRGSAKGIKANPHDPNKVGTARKAQSFTSTPQG</sequence>
<dbReference type="Proteomes" id="UP000593564">
    <property type="component" value="Unassembled WGS sequence"/>
</dbReference>
<organism evidence="2 3">
    <name type="scientific">Camellia sinensis</name>
    <name type="common">Tea plant</name>
    <name type="synonym">Thea sinensis</name>
    <dbReference type="NCBI Taxonomy" id="4442"/>
    <lineage>
        <taxon>Eukaryota</taxon>
        <taxon>Viridiplantae</taxon>
        <taxon>Streptophyta</taxon>
        <taxon>Embryophyta</taxon>
        <taxon>Tracheophyta</taxon>
        <taxon>Spermatophyta</taxon>
        <taxon>Magnoliopsida</taxon>
        <taxon>eudicotyledons</taxon>
        <taxon>Gunneridae</taxon>
        <taxon>Pentapetalae</taxon>
        <taxon>asterids</taxon>
        <taxon>Ericales</taxon>
        <taxon>Theaceae</taxon>
        <taxon>Camellia</taxon>
    </lineage>
</organism>
<protein>
    <submittedName>
        <fullName evidence="2">Uncharacterized protein</fullName>
    </submittedName>
</protein>
<feature type="compositionally biased region" description="Polar residues" evidence="1">
    <location>
        <begin position="214"/>
        <end position="224"/>
    </location>
</feature>
<dbReference type="EMBL" id="JACBKZ010000007">
    <property type="protein sequence ID" value="KAF5946527.1"/>
    <property type="molecule type" value="Genomic_DNA"/>
</dbReference>
<dbReference type="AlphaFoldDB" id="A0A7J7H1R1"/>
<accession>A0A7J7H1R1</accession>
<name>A0A7J7H1R1_CAMSI</name>
<keyword evidence="3" id="KW-1185">Reference proteome</keyword>
<reference evidence="2 3" key="2">
    <citation type="submission" date="2020-07" db="EMBL/GenBank/DDBJ databases">
        <title>Genome assembly of wild tea tree DASZ reveals pedigree and selection history of tea varieties.</title>
        <authorList>
            <person name="Zhang W."/>
        </authorList>
    </citation>
    <scope>NUCLEOTIDE SEQUENCE [LARGE SCALE GENOMIC DNA]</scope>
    <source>
        <strain evidence="3">cv. G240</strain>
        <tissue evidence="2">Leaf</tissue>
    </source>
</reference>
<evidence type="ECO:0000256" key="1">
    <source>
        <dbReference type="SAM" id="MobiDB-lite"/>
    </source>
</evidence>
<comment type="caution">
    <text evidence="2">The sequence shown here is derived from an EMBL/GenBank/DDBJ whole genome shotgun (WGS) entry which is preliminary data.</text>
</comment>
<evidence type="ECO:0000313" key="3">
    <source>
        <dbReference type="Proteomes" id="UP000593564"/>
    </source>
</evidence>
<feature type="region of interest" description="Disordered" evidence="1">
    <location>
        <begin position="160"/>
        <end position="224"/>
    </location>
</feature>
<evidence type="ECO:0000313" key="2">
    <source>
        <dbReference type="EMBL" id="KAF5946527.1"/>
    </source>
</evidence>
<proteinExistence type="predicted"/>
<reference evidence="3" key="1">
    <citation type="journal article" date="2020" name="Nat. Commun.">
        <title>Genome assembly of wild tea tree DASZ reveals pedigree and selection history of tea varieties.</title>
        <authorList>
            <person name="Zhang W."/>
            <person name="Zhang Y."/>
            <person name="Qiu H."/>
            <person name="Guo Y."/>
            <person name="Wan H."/>
            <person name="Zhang X."/>
            <person name="Scossa F."/>
            <person name="Alseekh S."/>
            <person name="Zhang Q."/>
            <person name="Wang P."/>
            <person name="Xu L."/>
            <person name="Schmidt M.H."/>
            <person name="Jia X."/>
            <person name="Li D."/>
            <person name="Zhu A."/>
            <person name="Guo F."/>
            <person name="Chen W."/>
            <person name="Ni D."/>
            <person name="Usadel B."/>
            <person name="Fernie A.R."/>
            <person name="Wen W."/>
        </authorList>
    </citation>
    <scope>NUCLEOTIDE SEQUENCE [LARGE SCALE GENOMIC DNA]</scope>
    <source>
        <strain evidence="3">cv. G240</strain>
    </source>
</reference>